<dbReference type="InterPro" id="IPR035649">
    <property type="entry name" value="EFG_V"/>
</dbReference>
<dbReference type="Gene3D" id="3.30.230.10">
    <property type="match status" value="1"/>
</dbReference>
<dbReference type="Gene3D" id="3.30.70.870">
    <property type="entry name" value="Elongation Factor G (Translational Gtpase), domain 3"/>
    <property type="match status" value="1"/>
</dbReference>
<dbReference type="GO" id="GO:0003746">
    <property type="term" value="F:translation elongation factor activity"/>
    <property type="evidence" value="ECO:0007669"/>
    <property type="project" value="UniProtKB-KW"/>
</dbReference>
<dbReference type="PANTHER" id="PTHR43261">
    <property type="entry name" value="TRANSLATION ELONGATION FACTOR G-RELATED"/>
    <property type="match status" value="1"/>
</dbReference>
<name>A0A841R7L6_9SPIO</name>
<dbReference type="RefSeq" id="WP_184744139.1">
    <property type="nucleotide sequence ID" value="NZ_JACHGJ010000001.1"/>
</dbReference>
<dbReference type="Pfam" id="PF00009">
    <property type="entry name" value="GTP_EFTU"/>
    <property type="match status" value="1"/>
</dbReference>
<dbReference type="GO" id="GO:0005525">
    <property type="term" value="F:GTP binding"/>
    <property type="evidence" value="ECO:0007669"/>
    <property type="project" value="UniProtKB-KW"/>
</dbReference>
<dbReference type="InterPro" id="IPR005225">
    <property type="entry name" value="Small_GTP-bd"/>
</dbReference>
<dbReference type="Gene3D" id="2.40.30.10">
    <property type="entry name" value="Translation factors"/>
    <property type="match status" value="1"/>
</dbReference>
<dbReference type="CDD" id="cd03713">
    <property type="entry name" value="EFG_mtEFG_C"/>
    <property type="match status" value="1"/>
</dbReference>
<dbReference type="SUPFAM" id="SSF52540">
    <property type="entry name" value="P-loop containing nucleoside triphosphate hydrolases"/>
    <property type="match status" value="1"/>
</dbReference>
<evidence type="ECO:0000313" key="9">
    <source>
        <dbReference type="Proteomes" id="UP000587760"/>
    </source>
</evidence>
<dbReference type="InterPro" id="IPR027417">
    <property type="entry name" value="P-loop_NTPase"/>
</dbReference>
<dbReference type="CDD" id="cd16262">
    <property type="entry name" value="EFG_III"/>
    <property type="match status" value="1"/>
</dbReference>
<gene>
    <name evidence="8" type="ORF">HNR50_000820</name>
</gene>
<dbReference type="SUPFAM" id="SSF54211">
    <property type="entry name" value="Ribosomal protein S5 domain 2-like"/>
    <property type="match status" value="1"/>
</dbReference>
<dbReference type="Gene3D" id="3.30.70.240">
    <property type="match status" value="1"/>
</dbReference>
<dbReference type="InterPro" id="IPR020568">
    <property type="entry name" value="Ribosomal_Su5_D2-typ_SF"/>
</dbReference>
<comment type="function">
    <text evidence="6">Catalyzes the GTP-dependent ribosomal translocation step during translation elongation. During this step, the ribosome changes from the pre-translocational (PRE) to the post-translocational (POST) state as the newly formed A-site-bound peptidyl-tRNA and P-site-bound deacylated tRNA move to the P and E sites, respectively. Catalyzes the coordinated movement of the two tRNA molecules, the mRNA and conformational changes in the ribosome.</text>
</comment>
<evidence type="ECO:0000313" key="8">
    <source>
        <dbReference type="EMBL" id="MBB6479187.1"/>
    </source>
</evidence>
<dbReference type="Pfam" id="PF14492">
    <property type="entry name" value="EFG_III"/>
    <property type="match status" value="1"/>
</dbReference>
<sequence length="686" mass="76389">MGQTTKDIRNIAICGHGETGKTTFFEQILYNTGAISKAESVDSGRTVSDFTDEEIERKISIHSALASVEWKDTKINFFDTPGSSDFVGEVVSSFRVSEAAVVLIGARSGIQIETVKLRRRLDDRDMPRIVFVNKMEKERADFYNVVKEIEDIGRTAIPITIPMGQGEDFKGVINLLTMKAYLKPGVGNKEEEAVEIPEEYKEIADEYHLKMIEMAAEGDDELTERYFDEGTLSLEDAIKGLREGLFDNRFTPMFCGSAVESSGIRPLLNFIVNDAPAPGRVEEPCVTGEKAVMIDEKAEFSGMIFKTSIDKFSGKMSFVKVITGCLNQNMEIFHVREDKKDRVGKLFIAKGKELKEVQEICAGDIGIITKKDAFQTNDTLCMSDNIIHFQPLMLPNPVHHLAITAENQKDEDKLSQVLHKVAEEDLTFKIVYNEETKETVISGMGEQHITIILDKVLKNYKINVNRKVPRVPYRETITKSAEAEYTHKKQSGGHGQYGRVCIKVRPLERGEYFVMENEIKGGAISKGYLPGIEKGLLEAMEEGFLAGYPMVDVGVTVFDGKEHDVDSSEMAFKIAGKNALKTAFDKCKPTLLEPIMNLTVFVNDQYMGDVLSDLSTKRGRVTDQESIGGSITAIKAQVPQGELMRYSIDLRSITSGTGAFEVEFSHYDPVSGKIAQDIINASKVED</sequence>
<dbReference type="SMART" id="SM00838">
    <property type="entry name" value="EFG_C"/>
    <property type="match status" value="1"/>
</dbReference>
<dbReference type="InterPro" id="IPR005517">
    <property type="entry name" value="Transl_elong_EFG/EF2_IV"/>
</dbReference>
<dbReference type="Gene3D" id="3.40.50.300">
    <property type="entry name" value="P-loop containing nucleotide triphosphate hydrolases"/>
    <property type="match status" value="1"/>
</dbReference>
<dbReference type="FunFam" id="3.30.70.240:FF:000001">
    <property type="entry name" value="Elongation factor G"/>
    <property type="match status" value="1"/>
</dbReference>
<dbReference type="NCBIfam" id="NF009891">
    <property type="entry name" value="PRK13351.1-1"/>
    <property type="match status" value="1"/>
</dbReference>
<dbReference type="PRINTS" id="PR00315">
    <property type="entry name" value="ELONGATNFCT"/>
</dbReference>
<dbReference type="AlphaFoldDB" id="A0A841R7L6"/>
<dbReference type="InterPro" id="IPR000795">
    <property type="entry name" value="T_Tr_GTP-bd_dom"/>
</dbReference>
<keyword evidence="5" id="KW-0342">GTP-binding</keyword>
<dbReference type="InterPro" id="IPR035647">
    <property type="entry name" value="EFG_III/V"/>
</dbReference>
<organism evidence="8 9">
    <name type="scientific">Spirochaeta isovalerica</name>
    <dbReference type="NCBI Taxonomy" id="150"/>
    <lineage>
        <taxon>Bacteria</taxon>
        <taxon>Pseudomonadati</taxon>
        <taxon>Spirochaetota</taxon>
        <taxon>Spirochaetia</taxon>
        <taxon>Spirochaetales</taxon>
        <taxon>Spirochaetaceae</taxon>
        <taxon>Spirochaeta</taxon>
    </lineage>
</organism>
<comment type="caution">
    <text evidence="8">The sequence shown here is derived from an EMBL/GenBank/DDBJ whole genome shotgun (WGS) entry which is preliminary data.</text>
</comment>
<dbReference type="InterPro" id="IPR009022">
    <property type="entry name" value="EFG_III"/>
</dbReference>
<evidence type="ECO:0000256" key="3">
    <source>
        <dbReference type="ARBA" id="ARBA00022768"/>
    </source>
</evidence>
<reference evidence="8 9" key="1">
    <citation type="submission" date="2020-08" db="EMBL/GenBank/DDBJ databases">
        <title>Genomic Encyclopedia of Type Strains, Phase IV (KMG-IV): sequencing the most valuable type-strain genomes for metagenomic binning, comparative biology and taxonomic classification.</title>
        <authorList>
            <person name="Goeker M."/>
        </authorList>
    </citation>
    <scope>NUCLEOTIDE SEQUENCE [LARGE SCALE GENOMIC DNA]</scope>
    <source>
        <strain evidence="8 9">DSM 2461</strain>
    </source>
</reference>
<dbReference type="NCBIfam" id="NF009379">
    <property type="entry name" value="PRK12740.1-3"/>
    <property type="match status" value="1"/>
</dbReference>
<keyword evidence="2" id="KW-0547">Nucleotide-binding</keyword>
<proteinExistence type="predicted"/>
<keyword evidence="9" id="KW-1185">Reference proteome</keyword>
<dbReference type="CDD" id="cd01434">
    <property type="entry name" value="EFG_mtEFG1_IV"/>
    <property type="match status" value="1"/>
</dbReference>
<accession>A0A841R7L6</accession>
<dbReference type="GO" id="GO:0003924">
    <property type="term" value="F:GTPase activity"/>
    <property type="evidence" value="ECO:0007669"/>
    <property type="project" value="InterPro"/>
</dbReference>
<feature type="domain" description="Tr-type G" evidence="7">
    <location>
        <begin position="6"/>
        <end position="279"/>
    </location>
</feature>
<dbReference type="CDD" id="cd04170">
    <property type="entry name" value="EF-G_bact"/>
    <property type="match status" value="1"/>
</dbReference>
<dbReference type="InterPro" id="IPR047872">
    <property type="entry name" value="EFG_IV"/>
</dbReference>
<dbReference type="SMART" id="SM00889">
    <property type="entry name" value="EFG_IV"/>
    <property type="match status" value="1"/>
</dbReference>
<dbReference type="InterPro" id="IPR014721">
    <property type="entry name" value="Ribsml_uS5_D2-typ_fold_subgr"/>
</dbReference>
<dbReference type="InterPro" id="IPR000640">
    <property type="entry name" value="EFG_V-like"/>
</dbReference>
<evidence type="ECO:0000256" key="4">
    <source>
        <dbReference type="ARBA" id="ARBA00022917"/>
    </source>
</evidence>
<evidence type="ECO:0000256" key="6">
    <source>
        <dbReference type="ARBA" id="ARBA00024731"/>
    </source>
</evidence>
<evidence type="ECO:0000256" key="5">
    <source>
        <dbReference type="ARBA" id="ARBA00023134"/>
    </source>
</evidence>
<dbReference type="SUPFAM" id="SSF54980">
    <property type="entry name" value="EF-G C-terminal domain-like"/>
    <property type="match status" value="2"/>
</dbReference>
<dbReference type="Proteomes" id="UP000587760">
    <property type="component" value="Unassembled WGS sequence"/>
</dbReference>
<dbReference type="FunFam" id="3.30.230.10:FF:000003">
    <property type="entry name" value="Elongation factor G"/>
    <property type="match status" value="1"/>
</dbReference>
<protein>
    <recommendedName>
        <fullName evidence="1">Elongation factor G</fullName>
    </recommendedName>
</protein>
<dbReference type="GO" id="GO:0032790">
    <property type="term" value="P:ribosome disassembly"/>
    <property type="evidence" value="ECO:0007669"/>
    <property type="project" value="TreeGrafter"/>
</dbReference>
<dbReference type="PANTHER" id="PTHR43261:SF6">
    <property type="entry name" value="ELONGATION FACTOR G-LIKE PROTEIN"/>
    <property type="match status" value="1"/>
</dbReference>
<dbReference type="SUPFAM" id="SSF50447">
    <property type="entry name" value="Translation proteins"/>
    <property type="match status" value="1"/>
</dbReference>
<dbReference type="InterPro" id="IPR053905">
    <property type="entry name" value="EF-G-like_DII"/>
</dbReference>
<dbReference type="PROSITE" id="PS51722">
    <property type="entry name" value="G_TR_2"/>
    <property type="match status" value="1"/>
</dbReference>
<dbReference type="InterPro" id="IPR009000">
    <property type="entry name" value="Transl_B-barrel_sf"/>
</dbReference>
<evidence type="ECO:0000256" key="2">
    <source>
        <dbReference type="ARBA" id="ARBA00022741"/>
    </source>
</evidence>
<evidence type="ECO:0000259" key="7">
    <source>
        <dbReference type="PROSITE" id="PS51722"/>
    </source>
</evidence>
<dbReference type="InterPro" id="IPR041095">
    <property type="entry name" value="EFG_II"/>
</dbReference>
<dbReference type="NCBIfam" id="NF009381">
    <property type="entry name" value="PRK12740.1-5"/>
    <property type="match status" value="1"/>
</dbReference>
<keyword evidence="3 8" id="KW-0251">Elongation factor</keyword>
<evidence type="ECO:0000256" key="1">
    <source>
        <dbReference type="ARBA" id="ARBA00017872"/>
    </source>
</evidence>
<dbReference type="Pfam" id="PF00679">
    <property type="entry name" value="EFG_C"/>
    <property type="match status" value="1"/>
</dbReference>
<dbReference type="NCBIfam" id="TIGR00231">
    <property type="entry name" value="small_GTP"/>
    <property type="match status" value="1"/>
</dbReference>
<dbReference type="Pfam" id="PF03764">
    <property type="entry name" value="EFG_IV"/>
    <property type="match status" value="1"/>
</dbReference>
<dbReference type="EMBL" id="JACHGJ010000001">
    <property type="protein sequence ID" value="MBB6479187.1"/>
    <property type="molecule type" value="Genomic_DNA"/>
</dbReference>
<dbReference type="Pfam" id="PF22042">
    <property type="entry name" value="EF-G_D2"/>
    <property type="match status" value="1"/>
</dbReference>
<keyword evidence="4" id="KW-0648">Protein biosynthesis</keyword>